<dbReference type="AlphaFoldDB" id="A0A1K0IUJ4"/>
<dbReference type="EC" id="3.1.1.-" evidence="1"/>
<gene>
    <name evidence="1" type="ORF">CNECB9_3310001</name>
</gene>
<dbReference type="EMBL" id="FMSH01000259">
    <property type="protein sequence ID" value="SCU76672.1"/>
    <property type="molecule type" value="Genomic_DNA"/>
</dbReference>
<evidence type="ECO:0000313" key="1">
    <source>
        <dbReference type="EMBL" id="SCU76672.1"/>
    </source>
</evidence>
<reference evidence="1" key="1">
    <citation type="submission" date="2016-09" db="EMBL/GenBank/DDBJ databases">
        <authorList>
            <person name="Capua I."/>
            <person name="De Benedictis P."/>
            <person name="Joannis T."/>
            <person name="Lombin L.H."/>
            <person name="Cattoli G."/>
        </authorList>
    </citation>
    <scope>NUCLEOTIDE SEQUENCE</scope>
    <source>
        <strain evidence="1">B9</strain>
    </source>
</reference>
<protein>
    <submittedName>
        <fullName evidence="1">Dienelactone hydrolase or related enzyme</fullName>
        <ecNumber evidence="1">3.1.1.-</ecNumber>
    </submittedName>
</protein>
<keyword evidence="1" id="KW-0378">Hydrolase</keyword>
<name>A0A1K0IUJ4_CUPNE</name>
<dbReference type="GO" id="GO:0016787">
    <property type="term" value="F:hydrolase activity"/>
    <property type="evidence" value="ECO:0007669"/>
    <property type="project" value="UniProtKB-KW"/>
</dbReference>
<organism evidence="1">
    <name type="scientific">Cupriavidus necator</name>
    <name type="common">Alcaligenes eutrophus</name>
    <name type="synonym">Ralstonia eutropha</name>
    <dbReference type="NCBI Taxonomy" id="106590"/>
    <lineage>
        <taxon>Bacteria</taxon>
        <taxon>Pseudomonadati</taxon>
        <taxon>Pseudomonadota</taxon>
        <taxon>Betaproteobacteria</taxon>
        <taxon>Burkholderiales</taxon>
        <taxon>Burkholderiaceae</taxon>
        <taxon>Cupriavidus</taxon>
    </lineage>
</organism>
<accession>A0A1K0IUJ4</accession>
<proteinExistence type="predicted"/>
<sequence length="74" mass="7936">MLQSAVLARQPGARFRLEIYPGAYHGFDGTSELHMRRDVPAGMRKTQGVTVGGDAVARVAALAQLDSWLASPDP</sequence>